<name>A0A926EPT0_9FIRM</name>
<gene>
    <name evidence="1" type="ORF">H8705_13305</name>
</gene>
<evidence type="ECO:0000313" key="1">
    <source>
        <dbReference type="EMBL" id="MBC8586556.1"/>
    </source>
</evidence>
<keyword evidence="2" id="KW-1185">Reference proteome</keyword>
<dbReference type="Proteomes" id="UP000623678">
    <property type="component" value="Unassembled WGS sequence"/>
</dbReference>
<comment type="caution">
    <text evidence="1">The sequence shown here is derived from an EMBL/GenBank/DDBJ whole genome shotgun (WGS) entry which is preliminary data.</text>
</comment>
<organism evidence="1 2">
    <name type="scientific">Youxingia wuxianensis</name>
    <dbReference type="NCBI Taxonomy" id="2763678"/>
    <lineage>
        <taxon>Bacteria</taxon>
        <taxon>Bacillati</taxon>
        <taxon>Bacillota</taxon>
        <taxon>Clostridia</taxon>
        <taxon>Eubacteriales</taxon>
        <taxon>Oscillospiraceae</taxon>
        <taxon>Youxingia</taxon>
    </lineage>
</organism>
<dbReference type="AlphaFoldDB" id="A0A926EPT0"/>
<proteinExistence type="predicted"/>
<accession>A0A926EPT0</accession>
<dbReference type="EMBL" id="JACRTD010000015">
    <property type="protein sequence ID" value="MBC8586556.1"/>
    <property type="molecule type" value="Genomic_DNA"/>
</dbReference>
<reference evidence="1" key="1">
    <citation type="submission" date="2020-08" db="EMBL/GenBank/DDBJ databases">
        <title>Genome public.</title>
        <authorList>
            <person name="Liu C."/>
            <person name="Sun Q."/>
        </authorList>
    </citation>
    <scope>NUCLEOTIDE SEQUENCE</scope>
    <source>
        <strain evidence="1">NSJ-64</strain>
    </source>
</reference>
<protein>
    <submittedName>
        <fullName evidence="1">Uncharacterized protein</fullName>
    </submittedName>
</protein>
<dbReference type="RefSeq" id="WP_262396276.1">
    <property type="nucleotide sequence ID" value="NZ_JACRTD010000015.1"/>
</dbReference>
<sequence>MSDIVSLYTSGNDAVNRAGFNEKFTEINTNAVPTARKINNKALSSDISLTAADVGARPDTWTPTPGEIGAATVAVYTATLTAAGWSQTAPYTQTVSIEGIGETDSPIFGPAYTGTNDEKIAQCEAWNMVNEADTASGSVTFTCFEDKPGVDINIQIKAVR</sequence>
<evidence type="ECO:0000313" key="2">
    <source>
        <dbReference type="Proteomes" id="UP000623678"/>
    </source>
</evidence>